<dbReference type="PROSITE" id="PS51387">
    <property type="entry name" value="FAD_PCMH"/>
    <property type="match status" value="1"/>
</dbReference>
<dbReference type="Pfam" id="PF01565">
    <property type="entry name" value="FAD_binding_4"/>
    <property type="match status" value="1"/>
</dbReference>
<evidence type="ECO:0000256" key="7">
    <source>
        <dbReference type="ARBA" id="ARBA00022630"/>
    </source>
</evidence>
<dbReference type="InterPro" id="IPR003170">
    <property type="entry name" value="MurB"/>
</dbReference>
<feature type="active site" evidence="16">
    <location>
        <position position="315"/>
    </location>
</feature>
<dbReference type="HAMAP" id="MF_00037">
    <property type="entry name" value="MurB"/>
    <property type="match status" value="1"/>
</dbReference>
<evidence type="ECO:0000313" key="18">
    <source>
        <dbReference type="EMBL" id="PIR98777.1"/>
    </source>
</evidence>
<dbReference type="InterPro" id="IPR036318">
    <property type="entry name" value="FAD-bd_PCMH-like_sf"/>
</dbReference>
<dbReference type="PANTHER" id="PTHR21071:SF4">
    <property type="entry name" value="UDP-N-ACETYLENOLPYRUVOYLGLUCOSAMINE REDUCTASE"/>
    <property type="match status" value="1"/>
</dbReference>
<protein>
    <recommendedName>
        <fullName evidence="16">UDP-N-acetylenolpyruvoylglucosamine reductase</fullName>
        <ecNumber evidence="16">1.3.1.98</ecNumber>
    </recommendedName>
    <alternativeName>
        <fullName evidence="16">UDP-N-acetylmuramate dehydrogenase</fullName>
    </alternativeName>
</protein>
<dbReference type="Gene3D" id="3.30.465.10">
    <property type="match status" value="1"/>
</dbReference>
<feature type="domain" description="FAD-binding PCMH-type" evidence="17">
    <location>
        <begin position="29"/>
        <end position="206"/>
    </location>
</feature>
<evidence type="ECO:0000256" key="8">
    <source>
        <dbReference type="ARBA" id="ARBA00022827"/>
    </source>
</evidence>
<dbReference type="UniPathway" id="UPA00219"/>
<dbReference type="GO" id="GO:0071555">
    <property type="term" value="P:cell wall organization"/>
    <property type="evidence" value="ECO:0007669"/>
    <property type="project" value="UniProtKB-KW"/>
</dbReference>
<evidence type="ECO:0000256" key="13">
    <source>
        <dbReference type="ARBA" id="ARBA00023306"/>
    </source>
</evidence>
<evidence type="ECO:0000256" key="3">
    <source>
        <dbReference type="ARBA" id="ARBA00004496"/>
    </source>
</evidence>
<comment type="subcellular location">
    <subcellularLocation>
        <location evidence="3 16">Cytoplasm</location>
    </subcellularLocation>
</comment>
<keyword evidence="7 16" id="KW-0285">Flavoprotein</keyword>
<proteinExistence type="inferred from homology"/>
<dbReference type="SUPFAM" id="SSF56194">
    <property type="entry name" value="Uridine diphospho-N-Acetylenolpyruvylglucosamine reductase, MurB, C-terminal domain"/>
    <property type="match status" value="1"/>
</dbReference>
<comment type="caution">
    <text evidence="16">Lacks conserved residue(s) required for the propagation of feature annotation.</text>
</comment>
<dbReference type="InterPro" id="IPR016166">
    <property type="entry name" value="FAD-bd_PCMH"/>
</dbReference>
<evidence type="ECO:0000256" key="6">
    <source>
        <dbReference type="ARBA" id="ARBA00022618"/>
    </source>
</evidence>
<dbReference type="GO" id="GO:0051301">
    <property type="term" value="P:cell division"/>
    <property type="evidence" value="ECO:0007669"/>
    <property type="project" value="UniProtKB-KW"/>
</dbReference>
<comment type="caution">
    <text evidence="18">The sequence shown here is derived from an EMBL/GenBank/DDBJ whole genome shotgun (WGS) entry which is preliminary data.</text>
</comment>
<dbReference type="InterPro" id="IPR016167">
    <property type="entry name" value="FAD-bd_PCMH_sub1"/>
</dbReference>
<dbReference type="Gene3D" id="3.30.43.10">
    <property type="entry name" value="Uridine Diphospho-n-acetylenolpyruvylglucosamine Reductase, domain 2"/>
    <property type="match status" value="1"/>
</dbReference>
<keyword evidence="9 16" id="KW-0521">NADP</keyword>
<evidence type="ECO:0000256" key="9">
    <source>
        <dbReference type="ARBA" id="ARBA00022857"/>
    </source>
</evidence>
<keyword evidence="11 16" id="KW-0573">Peptidoglycan synthesis</keyword>
<dbReference type="EMBL" id="PFAF01000064">
    <property type="protein sequence ID" value="PIR98777.1"/>
    <property type="molecule type" value="Genomic_DNA"/>
</dbReference>
<evidence type="ECO:0000256" key="5">
    <source>
        <dbReference type="ARBA" id="ARBA00022490"/>
    </source>
</evidence>
<dbReference type="EC" id="1.3.1.98" evidence="16"/>
<dbReference type="PANTHER" id="PTHR21071">
    <property type="entry name" value="UDP-N-ACETYLENOLPYRUVOYLGLUCOSAMINE REDUCTASE"/>
    <property type="match status" value="1"/>
</dbReference>
<comment type="pathway">
    <text evidence="4 16">Cell wall biogenesis; peptidoglycan biosynthesis.</text>
</comment>
<evidence type="ECO:0000256" key="2">
    <source>
        <dbReference type="ARBA" id="ARBA00003921"/>
    </source>
</evidence>
<feature type="active site" description="Proton donor" evidence="16">
    <location>
        <position position="235"/>
    </location>
</feature>
<keyword evidence="12 16" id="KW-0560">Oxidoreductase</keyword>
<comment type="cofactor">
    <cofactor evidence="1 16">
        <name>FAD</name>
        <dbReference type="ChEBI" id="CHEBI:57692"/>
    </cofactor>
</comment>
<evidence type="ECO:0000256" key="10">
    <source>
        <dbReference type="ARBA" id="ARBA00022960"/>
    </source>
</evidence>
<dbReference type="InterPro" id="IPR016169">
    <property type="entry name" value="FAD-bd_PCMH_sub2"/>
</dbReference>
<dbReference type="InterPro" id="IPR036635">
    <property type="entry name" value="MurB_C_sf"/>
</dbReference>
<dbReference type="GO" id="GO:0005829">
    <property type="term" value="C:cytosol"/>
    <property type="evidence" value="ECO:0007669"/>
    <property type="project" value="TreeGrafter"/>
</dbReference>
<dbReference type="GO" id="GO:0009252">
    <property type="term" value="P:peptidoglycan biosynthetic process"/>
    <property type="evidence" value="ECO:0007669"/>
    <property type="project" value="UniProtKB-UniRule"/>
</dbReference>
<dbReference type="GO" id="GO:0008762">
    <property type="term" value="F:UDP-N-acetylmuramate dehydrogenase activity"/>
    <property type="evidence" value="ECO:0007669"/>
    <property type="project" value="UniProtKB-UniRule"/>
</dbReference>
<comment type="function">
    <text evidence="2 16">Cell wall formation.</text>
</comment>
<organism evidence="18 19">
    <name type="scientific">Candidatus Collierbacteria bacterium CG10_big_fil_rev_8_21_14_0_10_44_9</name>
    <dbReference type="NCBI Taxonomy" id="1974535"/>
    <lineage>
        <taxon>Bacteria</taxon>
        <taxon>Candidatus Collieribacteriota</taxon>
    </lineage>
</organism>
<sequence length="319" mass="34962">MNYTFLIQALGRDKLKFDEPLSQHTYFKLGGPADLLYEAKTSKYLIHAAQSAIFYKVPYFVLGGGSNILITDSGFRGLIIKNKSSDLKLKGIAGGVAKGKVDLKEAIVQVDSGVPANLFIRYTLDQGFAGLENLLGLPGTVGGAVYNNSHHLGHLFGDHIIEVDALSVEGKIKKYTQKELKFDYDYSIFHKTKEVILSTTFQLKRQDKNLLWQIANNAVKRRATTQPLGIPSSGCIFKNIPLADQMRLGLSSPSVGYLIDKAGLKGTRVGGAFVSDTHANFIVNDKTATTKDVLDLIILIKAKIKTKFGVNLTEEVIII</sequence>
<evidence type="ECO:0000313" key="19">
    <source>
        <dbReference type="Proteomes" id="UP000230796"/>
    </source>
</evidence>
<dbReference type="AlphaFoldDB" id="A0A2H0VI48"/>
<name>A0A2H0VI48_9BACT</name>
<dbReference type="InterPro" id="IPR006094">
    <property type="entry name" value="Oxid_FAD_bind_N"/>
</dbReference>
<keyword evidence="10 16" id="KW-0133">Cell shape</keyword>
<keyword evidence="6 16" id="KW-0132">Cell division</keyword>
<dbReference type="Pfam" id="PF02873">
    <property type="entry name" value="MurB_C"/>
    <property type="match status" value="1"/>
</dbReference>
<keyword evidence="13 16" id="KW-0131">Cell cycle</keyword>
<keyword evidence="5 16" id="KW-0963">Cytoplasm</keyword>
<dbReference type="Proteomes" id="UP000230796">
    <property type="component" value="Unassembled WGS sequence"/>
</dbReference>
<dbReference type="GO" id="GO:0071949">
    <property type="term" value="F:FAD binding"/>
    <property type="evidence" value="ECO:0007669"/>
    <property type="project" value="InterPro"/>
</dbReference>
<dbReference type="SUPFAM" id="SSF56176">
    <property type="entry name" value="FAD-binding/transporter-associated domain-like"/>
    <property type="match status" value="1"/>
</dbReference>
<comment type="catalytic activity">
    <reaction evidence="15 16">
        <text>UDP-N-acetyl-alpha-D-muramate + NADP(+) = UDP-N-acetyl-3-O-(1-carboxyvinyl)-alpha-D-glucosamine + NADPH + H(+)</text>
        <dbReference type="Rhea" id="RHEA:12248"/>
        <dbReference type="ChEBI" id="CHEBI:15378"/>
        <dbReference type="ChEBI" id="CHEBI:57783"/>
        <dbReference type="ChEBI" id="CHEBI:58349"/>
        <dbReference type="ChEBI" id="CHEBI:68483"/>
        <dbReference type="ChEBI" id="CHEBI:70757"/>
        <dbReference type="EC" id="1.3.1.98"/>
    </reaction>
</comment>
<evidence type="ECO:0000256" key="15">
    <source>
        <dbReference type="ARBA" id="ARBA00048914"/>
    </source>
</evidence>
<reference evidence="19" key="1">
    <citation type="submission" date="2017-09" db="EMBL/GenBank/DDBJ databases">
        <title>Depth-based differentiation of microbial function through sediment-hosted aquifers and enrichment of novel symbionts in the deep terrestrial subsurface.</title>
        <authorList>
            <person name="Probst A.J."/>
            <person name="Ladd B."/>
            <person name="Jarett J.K."/>
            <person name="Geller-Mcgrath D.E."/>
            <person name="Sieber C.M.K."/>
            <person name="Emerson J.B."/>
            <person name="Anantharaman K."/>
            <person name="Thomas B.C."/>
            <person name="Malmstrom R."/>
            <person name="Stieglmeier M."/>
            <person name="Klingl A."/>
            <person name="Woyke T."/>
            <person name="Ryan C.M."/>
            <person name="Banfield J.F."/>
        </authorList>
    </citation>
    <scope>NUCLEOTIDE SEQUENCE [LARGE SCALE GENOMIC DNA]</scope>
</reference>
<dbReference type="Gene3D" id="3.90.78.10">
    <property type="entry name" value="UDP-N-acetylenolpyruvoylglucosamine reductase, C-terminal domain"/>
    <property type="match status" value="1"/>
</dbReference>
<evidence type="ECO:0000259" key="17">
    <source>
        <dbReference type="PROSITE" id="PS51387"/>
    </source>
</evidence>
<evidence type="ECO:0000256" key="11">
    <source>
        <dbReference type="ARBA" id="ARBA00022984"/>
    </source>
</evidence>
<dbReference type="InterPro" id="IPR011601">
    <property type="entry name" value="MurB_C"/>
</dbReference>
<evidence type="ECO:0000256" key="1">
    <source>
        <dbReference type="ARBA" id="ARBA00001974"/>
    </source>
</evidence>
<gene>
    <name evidence="16 18" type="primary">murB</name>
    <name evidence="18" type="ORF">COT87_03010</name>
</gene>
<dbReference type="NCBIfam" id="TIGR00179">
    <property type="entry name" value="murB"/>
    <property type="match status" value="1"/>
</dbReference>
<keyword evidence="14 16" id="KW-0961">Cell wall biogenesis/degradation</keyword>
<evidence type="ECO:0000256" key="4">
    <source>
        <dbReference type="ARBA" id="ARBA00004752"/>
    </source>
</evidence>
<evidence type="ECO:0000256" key="14">
    <source>
        <dbReference type="ARBA" id="ARBA00023316"/>
    </source>
</evidence>
<evidence type="ECO:0000256" key="12">
    <source>
        <dbReference type="ARBA" id="ARBA00023002"/>
    </source>
</evidence>
<keyword evidence="8 16" id="KW-0274">FAD</keyword>
<evidence type="ECO:0000256" key="16">
    <source>
        <dbReference type="HAMAP-Rule" id="MF_00037"/>
    </source>
</evidence>
<dbReference type="GO" id="GO:0008360">
    <property type="term" value="P:regulation of cell shape"/>
    <property type="evidence" value="ECO:0007669"/>
    <property type="project" value="UniProtKB-KW"/>
</dbReference>
<comment type="similarity">
    <text evidence="16">Belongs to the MurB family.</text>
</comment>
<accession>A0A2H0VI48</accession>